<dbReference type="OrthoDB" id="2664367at2759"/>
<dbReference type="EMBL" id="KV448291">
    <property type="protein sequence ID" value="OAX38517.1"/>
    <property type="molecule type" value="Genomic_DNA"/>
</dbReference>
<keyword evidence="2" id="KW-1185">Reference proteome</keyword>
<gene>
    <name evidence="1" type="ORF">K503DRAFT_770420</name>
</gene>
<dbReference type="Proteomes" id="UP000092154">
    <property type="component" value="Unassembled WGS sequence"/>
</dbReference>
<sequence>MLSHLNKEHGVCGPEKDGVECQWAIFHSGSRQVCGKEFQRRNTPRHIAAHLHLRAFCPYCDKDFSRPDQLADHVCDERQVQRVGARRDVIPDKVHAGVRD</sequence>
<protein>
    <recommendedName>
        <fullName evidence="3">C2H2-type domain-containing protein</fullName>
    </recommendedName>
</protein>
<dbReference type="InParanoid" id="A0A1B7N0Y8"/>
<dbReference type="AlphaFoldDB" id="A0A1B7N0Y8"/>
<evidence type="ECO:0000313" key="2">
    <source>
        <dbReference type="Proteomes" id="UP000092154"/>
    </source>
</evidence>
<dbReference type="Gene3D" id="3.30.160.60">
    <property type="entry name" value="Classic Zinc Finger"/>
    <property type="match status" value="1"/>
</dbReference>
<evidence type="ECO:0000313" key="1">
    <source>
        <dbReference type="EMBL" id="OAX38517.1"/>
    </source>
</evidence>
<proteinExistence type="predicted"/>
<dbReference type="STRING" id="1314800.A0A1B7N0Y8"/>
<reference evidence="1 2" key="1">
    <citation type="submission" date="2016-06" db="EMBL/GenBank/DDBJ databases">
        <title>Comparative genomics of the ectomycorrhizal sister species Rhizopogon vinicolor and Rhizopogon vesiculosus (Basidiomycota: Boletales) reveals a divergence of the mating type B locus.</title>
        <authorList>
            <consortium name="DOE Joint Genome Institute"/>
            <person name="Mujic A.B."/>
            <person name="Kuo A."/>
            <person name="Tritt A."/>
            <person name="Lipzen A."/>
            <person name="Chen C."/>
            <person name="Johnson J."/>
            <person name="Sharma A."/>
            <person name="Barry K."/>
            <person name="Grigoriev I.V."/>
            <person name="Spatafora J.W."/>
        </authorList>
    </citation>
    <scope>NUCLEOTIDE SEQUENCE [LARGE SCALE GENOMIC DNA]</scope>
    <source>
        <strain evidence="1 2">AM-OR11-026</strain>
    </source>
</reference>
<organism evidence="1 2">
    <name type="scientific">Rhizopogon vinicolor AM-OR11-026</name>
    <dbReference type="NCBI Taxonomy" id="1314800"/>
    <lineage>
        <taxon>Eukaryota</taxon>
        <taxon>Fungi</taxon>
        <taxon>Dikarya</taxon>
        <taxon>Basidiomycota</taxon>
        <taxon>Agaricomycotina</taxon>
        <taxon>Agaricomycetes</taxon>
        <taxon>Agaricomycetidae</taxon>
        <taxon>Boletales</taxon>
        <taxon>Suillineae</taxon>
        <taxon>Rhizopogonaceae</taxon>
        <taxon>Rhizopogon</taxon>
    </lineage>
</organism>
<accession>A0A1B7N0Y8</accession>
<name>A0A1B7N0Y8_9AGAM</name>
<evidence type="ECO:0008006" key="3">
    <source>
        <dbReference type="Google" id="ProtNLM"/>
    </source>
</evidence>